<name>A0A4Q9PZN1_9APHY</name>
<reference evidence="1 2" key="1">
    <citation type="submission" date="2019-01" db="EMBL/GenBank/DDBJ databases">
        <title>Draft genome sequences of three monokaryotic isolates of the white-rot basidiomycete fungus Dichomitus squalens.</title>
        <authorList>
            <consortium name="DOE Joint Genome Institute"/>
            <person name="Lopez S.C."/>
            <person name="Andreopoulos B."/>
            <person name="Pangilinan J."/>
            <person name="Lipzen A."/>
            <person name="Riley R."/>
            <person name="Ahrendt S."/>
            <person name="Ng V."/>
            <person name="Barry K."/>
            <person name="Daum C."/>
            <person name="Grigoriev I.V."/>
            <person name="Hilden K.S."/>
            <person name="Makela M.R."/>
            <person name="de Vries R.P."/>
        </authorList>
    </citation>
    <scope>NUCLEOTIDE SEQUENCE [LARGE SCALE GENOMIC DNA]</scope>
    <source>
        <strain evidence="1 2">CBS 464.89</strain>
    </source>
</reference>
<gene>
    <name evidence="1" type="ORF">BD310DRAFT_947444</name>
</gene>
<evidence type="ECO:0000313" key="1">
    <source>
        <dbReference type="EMBL" id="TBU60273.1"/>
    </source>
</evidence>
<organism evidence="1 2">
    <name type="scientific">Dichomitus squalens</name>
    <dbReference type="NCBI Taxonomy" id="114155"/>
    <lineage>
        <taxon>Eukaryota</taxon>
        <taxon>Fungi</taxon>
        <taxon>Dikarya</taxon>
        <taxon>Basidiomycota</taxon>
        <taxon>Agaricomycotina</taxon>
        <taxon>Agaricomycetes</taxon>
        <taxon>Polyporales</taxon>
        <taxon>Polyporaceae</taxon>
        <taxon>Dichomitus</taxon>
    </lineage>
</organism>
<sequence length="352" mass="38259">MWILLGNRRKRRPNIMMVGASCALMLLSTAEMALNVIRVYQGFVAMGPSLPGGPEQYFENISLPTFVAKSCLISAQSLILDIVVIFRAYVVWQSLPVVILPILSWIGLLVVSIGTNVSLAGMHPSGGLSLQDNPWITSMFTLYLATNLSATALLAYKIWTVTRGTSQYRSSEGLAPVLRVALESGAIYTITMSAGLILFLLQSQLVYALIDISSPIISIVMNMIIVRVGLAAERKKHLRAVPRQSSSGFSFVAVTIPKPHPGYLRERPDAEMALGVPSDRVDDDVEMGNVVMKMERLLQDGGPSTPYSESGTTDDAKSVVDVDDPEDVKSVDLALTSARSSAFHVITERDLD</sequence>
<protein>
    <submittedName>
        <fullName evidence="1">Uncharacterized protein</fullName>
    </submittedName>
</protein>
<dbReference type="Proteomes" id="UP000292082">
    <property type="component" value="Unassembled WGS sequence"/>
</dbReference>
<accession>A0A4Q9PZN1</accession>
<dbReference type="EMBL" id="ML145106">
    <property type="protein sequence ID" value="TBU60273.1"/>
    <property type="molecule type" value="Genomic_DNA"/>
</dbReference>
<keyword evidence="2" id="KW-1185">Reference proteome</keyword>
<proteinExistence type="predicted"/>
<evidence type="ECO:0000313" key="2">
    <source>
        <dbReference type="Proteomes" id="UP000292082"/>
    </source>
</evidence>
<dbReference type="AlphaFoldDB" id="A0A4Q9PZN1"/>